<dbReference type="InterPro" id="IPR036397">
    <property type="entry name" value="RNaseH_sf"/>
</dbReference>
<keyword evidence="1" id="KW-0694">RNA-binding</keyword>
<organism evidence="3 4">
    <name type="scientific">Tilletia indica</name>
    <dbReference type="NCBI Taxonomy" id="43049"/>
    <lineage>
        <taxon>Eukaryota</taxon>
        <taxon>Fungi</taxon>
        <taxon>Dikarya</taxon>
        <taxon>Basidiomycota</taxon>
        <taxon>Ustilaginomycotina</taxon>
        <taxon>Exobasidiomycetes</taxon>
        <taxon>Tilletiales</taxon>
        <taxon>Tilletiaceae</taxon>
        <taxon>Tilletia</taxon>
    </lineage>
</organism>
<dbReference type="InterPro" id="IPR056924">
    <property type="entry name" value="SH3_Tf2-1"/>
</dbReference>
<dbReference type="Proteomes" id="UP000077521">
    <property type="component" value="Unassembled WGS sequence"/>
</dbReference>
<dbReference type="GO" id="GO:0005634">
    <property type="term" value="C:nucleus"/>
    <property type="evidence" value="ECO:0007669"/>
    <property type="project" value="UniProtKB-ARBA"/>
</dbReference>
<dbReference type="SUPFAM" id="SSF53098">
    <property type="entry name" value="Ribonuclease H-like"/>
    <property type="match status" value="1"/>
</dbReference>
<dbReference type="PROSITE" id="PS50994">
    <property type="entry name" value="INTEGRASE"/>
    <property type="match status" value="1"/>
</dbReference>
<gene>
    <name evidence="3" type="ORF">A4X13_0g6611</name>
</gene>
<proteinExistence type="predicted"/>
<dbReference type="AlphaFoldDB" id="A0A8T8SN56"/>
<dbReference type="InterPro" id="IPR012337">
    <property type="entry name" value="RNaseH-like_sf"/>
</dbReference>
<dbReference type="EMBL" id="LWDF02000659">
    <property type="protein sequence ID" value="KAE8244416.1"/>
    <property type="molecule type" value="Genomic_DNA"/>
</dbReference>
<dbReference type="GO" id="GO:0015074">
    <property type="term" value="P:DNA integration"/>
    <property type="evidence" value="ECO:0007669"/>
    <property type="project" value="InterPro"/>
</dbReference>
<accession>A0A8T8SN56</accession>
<dbReference type="PANTHER" id="PTHR37984:SF5">
    <property type="entry name" value="PROTEIN NYNRIN-LIKE"/>
    <property type="match status" value="1"/>
</dbReference>
<sequence length="386" mass="44589">MGIDFMTSLTPSEPDKFDAITVTACKFSKFGIFYPSRTSDTAEDTARRFIQHAYPWTGLPNKLISDRDVRFTSEFWKTMVKELGITHAMSTAYHPQTDGQVERLNQQLRILLRNTIALDQHDWPDKLPSAMMAYNNQAHESTGSAPYETVFGRLPRIFPLSTFHQRVEGKKDRTLAELLSLHADIQDRITRSQDSQKLKYDERHRPWAPKINDWVLVKADHYKTRLDPSQRSKSKLEPQLLGPFQVMEEVAHNAFKLKIPPWFKAHSTIAVQALEPFHGDPTKATPRPITGITEEGAHVERRVLGFLGRRPTHFLDGQDYDYLVKWSGDIQPTWQSDTRLPGLHWATKEFVKKIKDEQDLHQLRKKSILILNEAKERIRALDELEG</sequence>
<evidence type="ECO:0000259" key="2">
    <source>
        <dbReference type="PROSITE" id="PS50994"/>
    </source>
</evidence>
<evidence type="ECO:0000313" key="3">
    <source>
        <dbReference type="EMBL" id="KAE8244416.1"/>
    </source>
</evidence>
<name>A0A8T8SN56_9BASI</name>
<evidence type="ECO:0000256" key="1">
    <source>
        <dbReference type="ARBA" id="ARBA00022884"/>
    </source>
</evidence>
<protein>
    <recommendedName>
        <fullName evidence="2">Integrase catalytic domain-containing protein</fullName>
    </recommendedName>
</protein>
<keyword evidence="4" id="KW-1185">Reference proteome</keyword>
<dbReference type="InterPro" id="IPR001584">
    <property type="entry name" value="Integrase_cat-core"/>
</dbReference>
<dbReference type="Pfam" id="PF24626">
    <property type="entry name" value="SH3_Tf2-1"/>
    <property type="match status" value="1"/>
</dbReference>
<reference evidence="3" key="1">
    <citation type="submission" date="2016-04" db="EMBL/GenBank/DDBJ databases">
        <authorList>
            <person name="Nguyen H.D."/>
            <person name="Samba Siva P."/>
            <person name="Cullis J."/>
            <person name="Levesque C.A."/>
            <person name="Hambleton S."/>
        </authorList>
    </citation>
    <scope>NUCLEOTIDE SEQUENCE</scope>
    <source>
        <strain evidence="3">DAOMC 236416</strain>
    </source>
</reference>
<feature type="domain" description="Integrase catalytic" evidence="2">
    <location>
        <begin position="1"/>
        <end position="154"/>
    </location>
</feature>
<evidence type="ECO:0000313" key="4">
    <source>
        <dbReference type="Proteomes" id="UP000077521"/>
    </source>
</evidence>
<reference evidence="3" key="2">
    <citation type="journal article" date="2019" name="IMA Fungus">
        <title>Genome sequencing and comparison of five Tilletia species to identify candidate genes for the detection of regulated species infecting wheat.</title>
        <authorList>
            <person name="Nguyen H.D.T."/>
            <person name="Sultana T."/>
            <person name="Kesanakurti P."/>
            <person name="Hambleton S."/>
        </authorList>
    </citation>
    <scope>NUCLEOTIDE SEQUENCE</scope>
    <source>
        <strain evidence="3">DAOMC 236416</strain>
    </source>
</reference>
<dbReference type="GO" id="GO:0003723">
    <property type="term" value="F:RNA binding"/>
    <property type="evidence" value="ECO:0007669"/>
    <property type="project" value="UniProtKB-KW"/>
</dbReference>
<dbReference type="PANTHER" id="PTHR37984">
    <property type="entry name" value="PROTEIN CBG26694"/>
    <property type="match status" value="1"/>
</dbReference>
<comment type="caution">
    <text evidence="3">The sequence shown here is derived from an EMBL/GenBank/DDBJ whole genome shotgun (WGS) entry which is preliminary data.</text>
</comment>
<dbReference type="Gene3D" id="3.30.420.10">
    <property type="entry name" value="Ribonuclease H-like superfamily/Ribonuclease H"/>
    <property type="match status" value="1"/>
</dbReference>
<dbReference type="InterPro" id="IPR050951">
    <property type="entry name" value="Retrovirus_Pol_polyprotein"/>
</dbReference>